<dbReference type="AlphaFoldDB" id="A0A6A6VAT4"/>
<feature type="region of interest" description="Disordered" evidence="5">
    <location>
        <begin position="168"/>
        <end position="219"/>
    </location>
</feature>
<feature type="chain" id="PRO_5025410437" description="Mid2 domain-containing protein" evidence="7">
    <location>
        <begin position="18"/>
        <end position="331"/>
    </location>
</feature>
<evidence type="ECO:0000256" key="3">
    <source>
        <dbReference type="ARBA" id="ARBA00022989"/>
    </source>
</evidence>
<dbReference type="CDD" id="cd21699">
    <property type="entry name" value="JMTM_APP_like"/>
    <property type="match status" value="1"/>
</dbReference>
<keyword evidence="2 6" id="KW-0812">Transmembrane</keyword>
<evidence type="ECO:0000256" key="1">
    <source>
        <dbReference type="ARBA" id="ARBA00004167"/>
    </source>
</evidence>
<evidence type="ECO:0000256" key="7">
    <source>
        <dbReference type="SAM" id="SignalP"/>
    </source>
</evidence>
<evidence type="ECO:0000256" key="6">
    <source>
        <dbReference type="SAM" id="Phobius"/>
    </source>
</evidence>
<dbReference type="OrthoDB" id="5215637at2759"/>
<dbReference type="InterPro" id="IPR051694">
    <property type="entry name" value="Immunoregulatory_rcpt-like"/>
</dbReference>
<evidence type="ECO:0000313" key="9">
    <source>
        <dbReference type="Proteomes" id="UP000799440"/>
    </source>
</evidence>
<feature type="compositionally biased region" description="Polar residues" evidence="5">
    <location>
        <begin position="179"/>
        <end position="219"/>
    </location>
</feature>
<dbReference type="PANTHER" id="PTHR15549">
    <property type="entry name" value="PAIRED IMMUNOGLOBULIN-LIKE TYPE 2 RECEPTOR"/>
    <property type="match status" value="1"/>
</dbReference>
<keyword evidence="3 6" id="KW-1133">Transmembrane helix</keyword>
<keyword evidence="4 6" id="KW-0472">Membrane</keyword>
<organism evidence="8 9">
    <name type="scientific">Sporormia fimetaria CBS 119925</name>
    <dbReference type="NCBI Taxonomy" id="1340428"/>
    <lineage>
        <taxon>Eukaryota</taxon>
        <taxon>Fungi</taxon>
        <taxon>Dikarya</taxon>
        <taxon>Ascomycota</taxon>
        <taxon>Pezizomycotina</taxon>
        <taxon>Dothideomycetes</taxon>
        <taxon>Pleosporomycetidae</taxon>
        <taxon>Pleosporales</taxon>
        <taxon>Sporormiaceae</taxon>
        <taxon>Sporormia</taxon>
    </lineage>
</organism>
<name>A0A6A6VAT4_9PLEO</name>
<keyword evidence="7" id="KW-0732">Signal</keyword>
<dbReference type="GO" id="GO:0016020">
    <property type="term" value="C:membrane"/>
    <property type="evidence" value="ECO:0007669"/>
    <property type="project" value="UniProtKB-SubCell"/>
</dbReference>
<evidence type="ECO:0000256" key="4">
    <source>
        <dbReference type="ARBA" id="ARBA00023136"/>
    </source>
</evidence>
<sequence length="331" mass="36015">MISYLLYLWTLIAISPATPFCWSPNGYAKPPDWEQYSKCPEHTMCCGLNRPYLGGSEKIEENAIQDSCLPNGLCELTYMESGVVHQRFYRSYCSEPSWETCLAVCMQKDNSTMEVTPCSGNKTSEKWCCGFENYECCDGEGNQAAVIIQPTLNIDLLNRGPKSDLPALSTPAFPEATFKPTTSVSQPPGEDPSSTAVEDSEPTTTVTQPPGNSLDSTELATGPEAVENSKSTGLSIGAKAGIAVGAVAGFFIVIAFVVAKVLRRRKNATKSASQEGRYPENAAELCQVPPEMDARSFTELQAGDLKHELPPAAHYRHELSATQLDMKHQLP</sequence>
<keyword evidence="9" id="KW-1185">Reference proteome</keyword>
<dbReference type="GO" id="GO:0071944">
    <property type="term" value="C:cell periphery"/>
    <property type="evidence" value="ECO:0007669"/>
    <property type="project" value="UniProtKB-ARBA"/>
</dbReference>
<accession>A0A6A6VAT4</accession>
<comment type="subcellular location">
    <subcellularLocation>
        <location evidence="1">Membrane</location>
        <topology evidence="1">Single-pass membrane protein</topology>
    </subcellularLocation>
</comment>
<evidence type="ECO:0000313" key="8">
    <source>
        <dbReference type="EMBL" id="KAF2746849.1"/>
    </source>
</evidence>
<dbReference type="Proteomes" id="UP000799440">
    <property type="component" value="Unassembled WGS sequence"/>
</dbReference>
<feature type="transmembrane region" description="Helical" evidence="6">
    <location>
        <begin position="240"/>
        <end position="262"/>
    </location>
</feature>
<proteinExistence type="predicted"/>
<protein>
    <recommendedName>
        <fullName evidence="10">Mid2 domain-containing protein</fullName>
    </recommendedName>
</protein>
<evidence type="ECO:0008006" key="10">
    <source>
        <dbReference type="Google" id="ProtNLM"/>
    </source>
</evidence>
<evidence type="ECO:0000256" key="5">
    <source>
        <dbReference type="SAM" id="MobiDB-lite"/>
    </source>
</evidence>
<dbReference type="PANTHER" id="PTHR15549:SF26">
    <property type="entry name" value="AXIAL BUDDING PATTERN PROTEIN 2-RELATED"/>
    <property type="match status" value="1"/>
</dbReference>
<gene>
    <name evidence="8" type="ORF">M011DRAFT_526588</name>
</gene>
<reference evidence="8" key="1">
    <citation type="journal article" date="2020" name="Stud. Mycol.">
        <title>101 Dothideomycetes genomes: a test case for predicting lifestyles and emergence of pathogens.</title>
        <authorList>
            <person name="Haridas S."/>
            <person name="Albert R."/>
            <person name="Binder M."/>
            <person name="Bloem J."/>
            <person name="Labutti K."/>
            <person name="Salamov A."/>
            <person name="Andreopoulos B."/>
            <person name="Baker S."/>
            <person name="Barry K."/>
            <person name="Bills G."/>
            <person name="Bluhm B."/>
            <person name="Cannon C."/>
            <person name="Castanera R."/>
            <person name="Culley D."/>
            <person name="Daum C."/>
            <person name="Ezra D."/>
            <person name="Gonzalez J."/>
            <person name="Henrissat B."/>
            <person name="Kuo A."/>
            <person name="Liang C."/>
            <person name="Lipzen A."/>
            <person name="Lutzoni F."/>
            <person name="Magnuson J."/>
            <person name="Mondo S."/>
            <person name="Nolan M."/>
            <person name="Ohm R."/>
            <person name="Pangilinan J."/>
            <person name="Park H.-J."/>
            <person name="Ramirez L."/>
            <person name="Alfaro M."/>
            <person name="Sun H."/>
            <person name="Tritt A."/>
            <person name="Yoshinaga Y."/>
            <person name="Zwiers L.-H."/>
            <person name="Turgeon B."/>
            <person name="Goodwin S."/>
            <person name="Spatafora J."/>
            <person name="Crous P."/>
            <person name="Grigoriev I."/>
        </authorList>
    </citation>
    <scope>NUCLEOTIDE SEQUENCE</scope>
    <source>
        <strain evidence="8">CBS 119925</strain>
    </source>
</reference>
<feature type="signal peptide" evidence="7">
    <location>
        <begin position="1"/>
        <end position="17"/>
    </location>
</feature>
<dbReference type="EMBL" id="MU006575">
    <property type="protein sequence ID" value="KAF2746849.1"/>
    <property type="molecule type" value="Genomic_DNA"/>
</dbReference>
<evidence type="ECO:0000256" key="2">
    <source>
        <dbReference type="ARBA" id="ARBA00022692"/>
    </source>
</evidence>